<dbReference type="Pfam" id="PF12715">
    <property type="entry name" value="Abhydrolase_7"/>
    <property type="match status" value="1"/>
</dbReference>
<feature type="chain" id="PRO_5015313574" evidence="1">
    <location>
        <begin position="27"/>
        <end position="386"/>
    </location>
</feature>
<evidence type="ECO:0000256" key="1">
    <source>
        <dbReference type="SAM" id="SignalP"/>
    </source>
</evidence>
<keyword evidence="2" id="KW-0378">Hydrolase</keyword>
<accession>A0A2R4C5R9</accession>
<keyword evidence="3" id="KW-1185">Reference proteome</keyword>
<dbReference type="EMBL" id="CP028324">
    <property type="protein sequence ID" value="AVR94944.1"/>
    <property type="molecule type" value="Genomic_DNA"/>
</dbReference>
<sequence length="386" mass="41872">MRRPSHCRRPFRPLCALALAAGLAHGQDYQQHAIDGPLPVFAPALKARLTFPMAWTPQIKDLPAWRAAGRAKLWEATLQERDDTPFAPQVIATQDRGSYVARQVVFNLTATSRVRALLLVPKAPGPHPAALLLHDHGGRFDIGKEKLIAPWGDSARETAARTWADKYFGGRMPGDELARRGYVVLAADALGWGDRGPLTGDAQQALAANFFNLGSSLAGNMALEDLRAAAFLAALPEVDRRHVAALGFSMGALRAWQVAALSDAITAVVAVNWMATTQGLMVAGNNQLRGSSAFQMLHPGLLRYLDYPDVASLAAPKPALFFAGAADTLFPLPSVQEAYAKMARVWSAWHAADKFETRILPGGHAFPVAAQDEAYGWLDRRFGRRD</sequence>
<evidence type="ECO:0000313" key="3">
    <source>
        <dbReference type="Proteomes" id="UP000240505"/>
    </source>
</evidence>
<dbReference type="OrthoDB" id="1412847at2"/>
<dbReference type="GO" id="GO:0016787">
    <property type="term" value="F:hydrolase activity"/>
    <property type="evidence" value="ECO:0007669"/>
    <property type="project" value="UniProtKB-KW"/>
</dbReference>
<dbReference type="InterPro" id="IPR029058">
    <property type="entry name" value="AB_hydrolase_fold"/>
</dbReference>
<proteinExistence type="predicted"/>
<dbReference type="RefSeq" id="WP_107140295.1">
    <property type="nucleotide sequence ID" value="NZ_CP028324.1"/>
</dbReference>
<dbReference type="PANTHER" id="PTHR22946">
    <property type="entry name" value="DIENELACTONE HYDROLASE DOMAIN-CONTAINING PROTEIN-RELATED"/>
    <property type="match status" value="1"/>
</dbReference>
<feature type="signal peptide" evidence="1">
    <location>
        <begin position="1"/>
        <end position="26"/>
    </location>
</feature>
<dbReference type="InterPro" id="IPR025890">
    <property type="entry name" value="Abhydrolase_bac"/>
</dbReference>
<dbReference type="SUPFAM" id="SSF53474">
    <property type="entry name" value="alpha/beta-Hydrolases"/>
    <property type="match status" value="1"/>
</dbReference>
<reference evidence="2 3" key="1">
    <citation type="submission" date="2018-03" db="EMBL/GenBank/DDBJ databases">
        <title>Massilia armeniaca sp. nov., isolated from desert soil.</title>
        <authorList>
            <person name="Huang H."/>
            <person name="Ren M."/>
        </authorList>
    </citation>
    <scope>NUCLEOTIDE SEQUENCE [LARGE SCALE GENOMIC DNA]</scope>
    <source>
        <strain evidence="2 3">ZMN-3</strain>
    </source>
</reference>
<dbReference type="PANTHER" id="PTHR22946:SF8">
    <property type="entry name" value="ACETYL XYLAN ESTERASE DOMAIN-CONTAINING PROTEIN"/>
    <property type="match status" value="1"/>
</dbReference>
<protein>
    <submittedName>
        <fullName evidence="2">Hydrolase</fullName>
    </submittedName>
</protein>
<dbReference type="AlphaFoldDB" id="A0A2R4C5R9"/>
<dbReference type="KEGG" id="masz:C9I28_03850"/>
<dbReference type="Gene3D" id="3.40.50.1820">
    <property type="entry name" value="alpha/beta hydrolase"/>
    <property type="match status" value="1"/>
</dbReference>
<keyword evidence="1" id="KW-0732">Signal</keyword>
<dbReference type="InterPro" id="IPR050261">
    <property type="entry name" value="FrsA_esterase"/>
</dbReference>
<gene>
    <name evidence="2" type="ORF">C9I28_03850</name>
</gene>
<name>A0A2R4C5R9_9BURK</name>
<dbReference type="Proteomes" id="UP000240505">
    <property type="component" value="Chromosome"/>
</dbReference>
<evidence type="ECO:0000313" key="2">
    <source>
        <dbReference type="EMBL" id="AVR94944.1"/>
    </source>
</evidence>
<organism evidence="2 3">
    <name type="scientific">Pseudoduganella armeniaca</name>
    <dbReference type="NCBI Taxonomy" id="2072590"/>
    <lineage>
        <taxon>Bacteria</taxon>
        <taxon>Pseudomonadati</taxon>
        <taxon>Pseudomonadota</taxon>
        <taxon>Betaproteobacteria</taxon>
        <taxon>Burkholderiales</taxon>
        <taxon>Oxalobacteraceae</taxon>
        <taxon>Telluria group</taxon>
        <taxon>Pseudoduganella</taxon>
    </lineage>
</organism>